<accession>A0ABU5YSK6</accession>
<comment type="caution">
    <text evidence="1">The sequence shown here is derived from an EMBL/GenBank/DDBJ whole genome shotgun (WGS) entry which is preliminary data.</text>
</comment>
<reference evidence="1 2" key="1">
    <citation type="submission" date="2023-12" db="EMBL/GenBank/DDBJ databases">
        <title>Description of new species of Mycobacterium terrae complex isolated from sewage at the Sao Paulo Zoological Park Foundation in Brazil.</title>
        <authorList>
            <person name="Romagnoli C.L."/>
            <person name="Conceicao E.C."/>
            <person name="Machado E."/>
            <person name="Barreto L.B.P.F."/>
            <person name="Sharma A."/>
            <person name="Silva N.M."/>
            <person name="Marques L.E."/>
            <person name="Juliana M.A."/>
            <person name="Lourenco M.C.S."/>
            <person name="Digiampietri L.A."/>
            <person name="Suffys P.N."/>
            <person name="Viana-Niero C."/>
        </authorList>
    </citation>
    <scope>NUCLEOTIDE SEQUENCE [LARGE SCALE GENOMIC DNA]</scope>
    <source>
        <strain evidence="1 2">MYC123</strain>
    </source>
</reference>
<dbReference type="Gene3D" id="3.40.1000.70">
    <property type="entry name" value="PknH-like extracellular domain"/>
    <property type="match status" value="1"/>
</dbReference>
<gene>
    <name evidence="1" type="ORF">KV112_19650</name>
</gene>
<keyword evidence="2" id="KW-1185">Reference proteome</keyword>
<evidence type="ECO:0008006" key="3">
    <source>
        <dbReference type="Google" id="ProtNLM"/>
    </source>
</evidence>
<protein>
    <recommendedName>
        <fullName evidence="3">PknH-like extracellular domain-containing protein</fullName>
    </recommendedName>
</protein>
<evidence type="ECO:0000313" key="1">
    <source>
        <dbReference type="EMBL" id="MEB3051929.1"/>
    </source>
</evidence>
<sequence>MGVAVLASASIGCTTTVPGHPVGAGSIPGDTRAALSAEGLLLPDGSRTPLGQAQATEVGGTYFTRAEPVKCSAAVLFKGSPLPPEGATDDAESAFLIKGTVALYAESVKVYDRPLAVADVVRAALSAVTACDGAAHGISPSGGRGEPMQLSRVVVPSDGVLVWSLVRSGWSCGYGLAVIPAAVLMTSLCDRDPGFDMADWATTRRSQIQRLSV</sequence>
<evidence type="ECO:0000313" key="2">
    <source>
        <dbReference type="Proteomes" id="UP001299046"/>
    </source>
</evidence>
<dbReference type="InterPro" id="IPR038232">
    <property type="entry name" value="PknH-like_Extracell_sf"/>
</dbReference>
<dbReference type="Proteomes" id="UP001299046">
    <property type="component" value="Unassembled WGS sequence"/>
</dbReference>
<proteinExistence type="predicted"/>
<dbReference type="EMBL" id="JAYJJT010000030">
    <property type="protein sequence ID" value="MEB3051929.1"/>
    <property type="molecule type" value="Genomic_DNA"/>
</dbReference>
<dbReference type="RefSeq" id="WP_224861094.1">
    <property type="nucleotide sequence ID" value="NZ_JAYJJS010000035.1"/>
</dbReference>
<name>A0ABU5YSK6_9MYCO</name>
<organism evidence="1 2">
    <name type="scientific">[Mycobacterium] zoologicum</name>
    <dbReference type="NCBI Taxonomy" id="2872311"/>
    <lineage>
        <taxon>Bacteria</taxon>
        <taxon>Bacillati</taxon>
        <taxon>Actinomycetota</taxon>
        <taxon>Actinomycetes</taxon>
        <taxon>Mycobacteriales</taxon>
        <taxon>Mycobacteriaceae</taxon>
        <taxon>Mycolicibacter</taxon>
    </lineage>
</organism>